<dbReference type="Pfam" id="PF12986">
    <property type="entry name" value="DUF3870"/>
    <property type="match status" value="1"/>
</dbReference>
<dbReference type="OrthoDB" id="3687565at2"/>
<gene>
    <name evidence="2" type="ORF">EV191_101273</name>
</gene>
<evidence type="ECO:0000313" key="3">
    <source>
        <dbReference type="Proteomes" id="UP000294911"/>
    </source>
</evidence>
<dbReference type="AlphaFoldDB" id="A0A4R2R0Z4"/>
<keyword evidence="3" id="KW-1185">Reference proteome</keyword>
<sequence>MREQLAAGADLLLLSGYARLPDAVASHSQYERLGVVLVVDRETGRIAAANTTLLTELADIFFAALIDGMSVRDQQAEIMARVQRHYYGQSGAALHTALRRCMDSYETLRD</sequence>
<comment type="caution">
    <text evidence="2">The sequence shown here is derived from an EMBL/GenBank/DDBJ whole genome shotgun (WGS) entry which is preliminary data.</text>
</comment>
<accession>A0A4R2R0Z4</accession>
<proteinExistence type="predicted"/>
<protein>
    <submittedName>
        <fullName evidence="2">Uncharacterized protein DUF3870</fullName>
    </submittedName>
</protein>
<feature type="domain" description="DUF3870" evidence="1">
    <location>
        <begin position="14"/>
        <end position="105"/>
    </location>
</feature>
<name>A0A4R2R0Z4_9PSEU</name>
<dbReference type="EMBL" id="SLXQ01000001">
    <property type="protein sequence ID" value="TCP56332.1"/>
    <property type="molecule type" value="Genomic_DNA"/>
</dbReference>
<reference evidence="2 3" key="1">
    <citation type="submission" date="2019-03" db="EMBL/GenBank/DDBJ databases">
        <title>Genomic Encyclopedia of Type Strains, Phase IV (KMG-IV): sequencing the most valuable type-strain genomes for metagenomic binning, comparative biology and taxonomic classification.</title>
        <authorList>
            <person name="Goeker M."/>
        </authorList>
    </citation>
    <scope>NUCLEOTIDE SEQUENCE [LARGE SCALE GENOMIC DNA]</scope>
    <source>
        <strain evidence="2 3">DSM 45765</strain>
    </source>
</reference>
<dbReference type="Proteomes" id="UP000294911">
    <property type="component" value="Unassembled WGS sequence"/>
</dbReference>
<evidence type="ECO:0000313" key="2">
    <source>
        <dbReference type="EMBL" id="TCP56332.1"/>
    </source>
</evidence>
<evidence type="ECO:0000259" key="1">
    <source>
        <dbReference type="Pfam" id="PF12986"/>
    </source>
</evidence>
<organism evidence="2 3">
    <name type="scientific">Tamaricihabitans halophyticus</name>
    <dbReference type="NCBI Taxonomy" id="1262583"/>
    <lineage>
        <taxon>Bacteria</taxon>
        <taxon>Bacillati</taxon>
        <taxon>Actinomycetota</taxon>
        <taxon>Actinomycetes</taxon>
        <taxon>Pseudonocardiales</taxon>
        <taxon>Pseudonocardiaceae</taxon>
        <taxon>Tamaricihabitans</taxon>
    </lineage>
</organism>
<dbReference type="InterPro" id="IPR024617">
    <property type="entry name" value="DUF3870"/>
</dbReference>